<dbReference type="AlphaFoldDB" id="A0A0D7AQ79"/>
<feature type="compositionally biased region" description="Polar residues" evidence="1">
    <location>
        <begin position="182"/>
        <end position="194"/>
    </location>
</feature>
<protein>
    <submittedName>
        <fullName evidence="2">Uncharacterized protein</fullName>
    </submittedName>
</protein>
<evidence type="ECO:0000313" key="2">
    <source>
        <dbReference type="EMBL" id="KIY53476.1"/>
    </source>
</evidence>
<evidence type="ECO:0000256" key="1">
    <source>
        <dbReference type="SAM" id="MobiDB-lite"/>
    </source>
</evidence>
<dbReference type="Proteomes" id="UP000054144">
    <property type="component" value="Unassembled WGS sequence"/>
</dbReference>
<keyword evidence="3" id="KW-1185">Reference proteome</keyword>
<proteinExistence type="predicted"/>
<organism evidence="2 3">
    <name type="scientific">Fistulina hepatica ATCC 64428</name>
    <dbReference type="NCBI Taxonomy" id="1128425"/>
    <lineage>
        <taxon>Eukaryota</taxon>
        <taxon>Fungi</taxon>
        <taxon>Dikarya</taxon>
        <taxon>Basidiomycota</taxon>
        <taxon>Agaricomycotina</taxon>
        <taxon>Agaricomycetes</taxon>
        <taxon>Agaricomycetidae</taxon>
        <taxon>Agaricales</taxon>
        <taxon>Fistulinaceae</taxon>
        <taxon>Fistulina</taxon>
    </lineage>
</organism>
<evidence type="ECO:0000313" key="3">
    <source>
        <dbReference type="Proteomes" id="UP000054144"/>
    </source>
</evidence>
<dbReference type="EMBL" id="KN881616">
    <property type="protein sequence ID" value="KIY53476.1"/>
    <property type="molecule type" value="Genomic_DNA"/>
</dbReference>
<name>A0A0D7AQ79_9AGAR</name>
<reference evidence="2 3" key="1">
    <citation type="journal article" date="2015" name="Fungal Genet. Biol.">
        <title>Evolution of novel wood decay mechanisms in Agaricales revealed by the genome sequences of Fistulina hepatica and Cylindrobasidium torrendii.</title>
        <authorList>
            <person name="Floudas D."/>
            <person name="Held B.W."/>
            <person name="Riley R."/>
            <person name="Nagy L.G."/>
            <person name="Koehler G."/>
            <person name="Ransdell A.S."/>
            <person name="Younus H."/>
            <person name="Chow J."/>
            <person name="Chiniquy J."/>
            <person name="Lipzen A."/>
            <person name="Tritt A."/>
            <person name="Sun H."/>
            <person name="Haridas S."/>
            <person name="LaButti K."/>
            <person name="Ohm R.A."/>
            <person name="Kues U."/>
            <person name="Blanchette R.A."/>
            <person name="Grigoriev I.V."/>
            <person name="Minto R.E."/>
            <person name="Hibbett D.S."/>
        </authorList>
    </citation>
    <scope>NUCLEOTIDE SEQUENCE [LARGE SCALE GENOMIC DNA]</scope>
    <source>
        <strain evidence="2 3">ATCC 64428</strain>
    </source>
</reference>
<gene>
    <name evidence="2" type="ORF">FISHEDRAFT_68827</name>
</gene>
<accession>A0A0D7AQ79</accession>
<dbReference type="OrthoDB" id="3053737at2759"/>
<feature type="region of interest" description="Disordered" evidence="1">
    <location>
        <begin position="177"/>
        <end position="207"/>
    </location>
</feature>
<sequence length="374" mass="41170">MPDVGDRVTLQNAALVESQELVLPSSLNAEERLGSSMDTLVKIEADLCEGAIHKEQGNILTAVALVSMGCHSQCKQVSGQDGNTCAQCVIQRNEAILNEAIASLRAYVDPEKKCCFKEVHLKDVYQKNTMEKQALGDSHRNEGSIYHGSGTPSATPACMPSTFTPDVKGAVGIMTTKKQKGLHNNSTKESTSEGLASPSAREGTLSSHDKMTDGVEVFINCEALHLYLDIEEWEKEANRVQYFRAEADFMNWRDEREKKIAELRRHICSCKTMAAHWTALVQQSSCPGATAYAQCVSTTWSAMEQRAHDRMVNNVPIPSYIRDGHLGSDGSCYLVNGARPLWEVFLQEHRLEAKIFQGLPITLKSGQASYLDGS</sequence>